<feature type="domain" description="DUF2249" evidence="2">
    <location>
        <begin position="9"/>
        <end position="78"/>
    </location>
</feature>
<dbReference type="AlphaFoldDB" id="M7N2Q7"/>
<evidence type="ECO:0000256" key="1">
    <source>
        <dbReference type="ARBA" id="ARBA00004496"/>
    </source>
</evidence>
<dbReference type="eggNOG" id="COG4309">
    <property type="taxonomic scope" value="Bacteria"/>
</dbReference>
<dbReference type="EMBL" id="AODQ01000040">
    <property type="protein sequence ID" value="EMR02958.1"/>
    <property type="molecule type" value="Genomic_DNA"/>
</dbReference>
<evidence type="ECO:0000313" key="4">
    <source>
        <dbReference type="Proteomes" id="UP000011910"/>
    </source>
</evidence>
<organism evidence="3 4">
    <name type="scientific">Cesiribacter andamanensis AMV16</name>
    <dbReference type="NCBI Taxonomy" id="1279009"/>
    <lineage>
        <taxon>Bacteria</taxon>
        <taxon>Pseudomonadati</taxon>
        <taxon>Bacteroidota</taxon>
        <taxon>Cytophagia</taxon>
        <taxon>Cytophagales</taxon>
        <taxon>Cesiribacteraceae</taxon>
        <taxon>Cesiribacter</taxon>
    </lineage>
</organism>
<reference evidence="3 4" key="1">
    <citation type="journal article" date="2013" name="Genome Announc.">
        <title>Draft Genome Sequence of Cesiribacter andamanensis Strain AMV16T, Isolated from a Soil Sample from a Mud Volcano in the Andaman Islands, India.</title>
        <authorList>
            <person name="Shivaji S."/>
            <person name="Ara S."/>
            <person name="Begum Z."/>
            <person name="Srinivas T.N."/>
            <person name="Singh A."/>
            <person name="Kumar Pinnaka A."/>
        </authorList>
    </citation>
    <scope>NUCLEOTIDE SEQUENCE [LARGE SCALE GENOMIC DNA]</scope>
    <source>
        <strain evidence="3 4">AMV16</strain>
    </source>
</reference>
<dbReference type="RefSeq" id="WP_009195327.1">
    <property type="nucleotide sequence ID" value="NZ_AODQ01000040.1"/>
</dbReference>
<protein>
    <submittedName>
        <fullName evidence="3">Cell wall-related protein ScdA</fullName>
    </submittedName>
</protein>
<dbReference type="Pfam" id="PF04405">
    <property type="entry name" value="ScdA_N"/>
    <property type="match status" value="1"/>
</dbReference>
<evidence type="ECO:0000313" key="3">
    <source>
        <dbReference type="EMBL" id="EMR02958.1"/>
    </source>
</evidence>
<gene>
    <name evidence="3" type="primary">scdA</name>
    <name evidence="3" type="ORF">ADICEAN_01931</name>
</gene>
<dbReference type="PANTHER" id="PTHR36438">
    <property type="entry name" value="IRON-SULFUR CLUSTER REPAIR PROTEIN YTFE"/>
    <property type="match status" value="1"/>
</dbReference>
<dbReference type="InterPro" id="IPR018720">
    <property type="entry name" value="DUF2249"/>
</dbReference>
<comment type="caution">
    <text evidence="3">The sequence shown here is derived from an EMBL/GenBank/DDBJ whole genome shotgun (WGS) entry which is preliminary data.</text>
</comment>
<dbReference type="PATRIC" id="fig|1279009.4.peg.1961"/>
<dbReference type="Pfam" id="PF10006">
    <property type="entry name" value="DUF2249"/>
    <property type="match status" value="1"/>
</dbReference>
<name>M7N2Q7_9BACT</name>
<dbReference type="Proteomes" id="UP000011910">
    <property type="component" value="Unassembled WGS sequence"/>
</dbReference>
<dbReference type="eggNOG" id="COG2846">
    <property type="taxonomic scope" value="Bacteria"/>
</dbReference>
<dbReference type="STRING" id="1279009.ADICEAN_01931"/>
<sequence>MATADTLNVLDVTQIEPRLKHPTIFQKFDSLQGGEGFIIHNDHDPKPLYYQLLGERGPIFTWTYLEEGPEVWEVHISKLASEESPTIGELVAKDYRRAQVFKRYGIDFCCGGKKTLDKVCADKGISKAALEQELNALSDTSANRGLNYDSWELDFLADFIENTHHSFVRHALPAIYEYTTKIARVHGGRHPELLQVATIFAGIAAELEEHMAKEEKCFSPMCAASAR</sequence>
<dbReference type="InterPro" id="IPR019903">
    <property type="entry name" value="RIC_family"/>
</dbReference>
<evidence type="ECO:0000259" key="2">
    <source>
        <dbReference type="Pfam" id="PF10006"/>
    </source>
</evidence>
<keyword evidence="4" id="KW-1185">Reference proteome</keyword>
<dbReference type="GO" id="GO:0005737">
    <property type="term" value="C:cytoplasm"/>
    <property type="evidence" value="ECO:0007669"/>
    <property type="project" value="UniProtKB-SubCell"/>
</dbReference>
<proteinExistence type="predicted"/>
<dbReference type="PANTHER" id="PTHR36438:SF1">
    <property type="entry name" value="IRON-SULFUR CLUSTER REPAIR PROTEIN YTFE"/>
    <property type="match status" value="1"/>
</dbReference>
<comment type="subcellular location">
    <subcellularLocation>
        <location evidence="1">Cytoplasm</location>
    </subcellularLocation>
</comment>
<accession>M7N2Q7</accession>